<reference evidence="1 2" key="1">
    <citation type="submission" date="2023-10" db="EMBL/GenBank/DDBJ databases">
        <title>Genome-Wide Identification Analysis in wild type Solanum Pinnatisectum Reveals Some Genes Defensing Phytophthora Infestans.</title>
        <authorList>
            <person name="Sun C."/>
        </authorList>
    </citation>
    <scope>NUCLEOTIDE SEQUENCE [LARGE SCALE GENOMIC DNA]</scope>
    <source>
        <strain evidence="1">LQN</strain>
        <tissue evidence="1">Leaf</tissue>
    </source>
</reference>
<evidence type="ECO:0000313" key="1">
    <source>
        <dbReference type="EMBL" id="KAK4706271.1"/>
    </source>
</evidence>
<evidence type="ECO:0000313" key="2">
    <source>
        <dbReference type="Proteomes" id="UP001311915"/>
    </source>
</evidence>
<organism evidence="1 2">
    <name type="scientific">Solanum pinnatisectum</name>
    <name type="common">tansyleaf nightshade</name>
    <dbReference type="NCBI Taxonomy" id="50273"/>
    <lineage>
        <taxon>Eukaryota</taxon>
        <taxon>Viridiplantae</taxon>
        <taxon>Streptophyta</taxon>
        <taxon>Embryophyta</taxon>
        <taxon>Tracheophyta</taxon>
        <taxon>Spermatophyta</taxon>
        <taxon>Magnoliopsida</taxon>
        <taxon>eudicotyledons</taxon>
        <taxon>Gunneridae</taxon>
        <taxon>Pentapetalae</taxon>
        <taxon>asterids</taxon>
        <taxon>lamiids</taxon>
        <taxon>Solanales</taxon>
        <taxon>Solanaceae</taxon>
        <taxon>Solanoideae</taxon>
        <taxon>Solaneae</taxon>
        <taxon>Solanum</taxon>
    </lineage>
</organism>
<name>A0AAV9JYW0_9SOLN</name>
<keyword evidence="2" id="KW-1185">Reference proteome</keyword>
<dbReference type="EMBL" id="JAWPEI010000113">
    <property type="protein sequence ID" value="KAK4706271.1"/>
    <property type="molecule type" value="Genomic_DNA"/>
</dbReference>
<proteinExistence type="predicted"/>
<sequence length="150" mass="17129">MNEKVDVVFNCGGKWALTPQVNYIKKLTHIWKEYDLDLLSYIDLCSEYTEQLCSSKVNQLLCLGPFNKYYLVEGDSEIRTLQNVLSTQSNVLQFQLFVVEEGEDYVTALDISQLNEHFPITVDAVTDCDSSQLNEFLSITVDTVINDDIN</sequence>
<dbReference type="Proteomes" id="UP001311915">
    <property type="component" value="Unassembled WGS sequence"/>
</dbReference>
<comment type="caution">
    <text evidence="1">The sequence shown here is derived from an EMBL/GenBank/DDBJ whole genome shotgun (WGS) entry which is preliminary data.</text>
</comment>
<gene>
    <name evidence="1" type="ORF">R3W88_034177</name>
</gene>
<accession>A0AAV9JYW0</accession>
<dbReference type="AlphaFoldDB" id="A0AAV9JYW0"/>
<protein>
    <submittedName>
        <fullName evidence="1">Uncharacterized protein</fullName>
    </submittedName>
</protein>